<dbReference type="STRING" id="314225.ELI_08270"/>
<dbReference type="AlphaFoldDB" id="Q2N995"/>
<evidence type="ECO:0000313" key="2">
    <source>
        <dbReference type="EMBL" id="ABC63746.1"/>
    </source>
</evidence>
<organism evidence="2 3">
    <name type="scientific">Erythrobacter litoralis (strain HTCC2594)</name>
    <dbReference type="NCBI Taxonomy" id="314225"/>
    <lineage>
        <taxon>Bacteria</taxon>
        <taxon>Pseudomonadati</taxon>
        <taxon>Pseudomonadota</taxon>
        <taxon>Alphaproteobacteria</taxon>
        <taxon>Sphingomonadales</taxon>
        <taxon>Erythrobacteraceae</taxon>
        <taxon>Erythrobacter/Porphyrobacter group</taxon>
        <taxon>Erythrobacter</taxon>
    </lineage>
</organism>
<dbReference type="KEGG" id="eli:ELI_08270"/>
<name>Q2N995_ERYLH</name>
<feature type="compositionally biased region" description="Polar residues" evidence="1">
    <location>
        <begin position="126"/>
        <end position="135"/>
    </location>
</feature>
<accession>Q2N995</accession>
<feature type="region of interest" description="Disordered" evidence="1">
    <location>
        <begin position="37"/>
        <end position="135"/>
    </location>
</feature>
<dbReference type="Proteomes" id="UP000008808">
    <property type="component" value="Chromosome"/>
</dbReference>
<dbReference type="RefSeq" id="WP_011414576.1">
    <property type="nucleotide sequence ID" value="NC_007722.1"/>
</dbReference>
<sequence length="135" mass="14116">MLVAAVLLVVASMMQQEGQVSQIASMDSGELRQRAAVADDMSGFTPDNELGPKDDDALEDEPELYEDEAGSTGTTIAPGNARLASADPSTPPAISDFSWAATQARTTARPVTRPAHHDLAPGEMTSGFSPTLASR</sequence>
<dbReference type="EMBL" id="CP000157">
    <property type="protein sequence ID" value="ABC63746.1"/>
    <property type="molecule type" value="Genomic_DNA"/>
</dbReference>
<evidence type="ECO:0000313" key="3">
    <source>
        <dbReference type="Proteomes" id="UP000008808"/>
    </source>
</evidence>
<evidence type="ECO:0000256" key="1">
    <source>
        <dbReference type="SAM" id="MobiDB-lite"/>
    </source>
</evidence>
<keyword evidence="3" id="KW-1185">Reference proteome</keyword>
<reference evidence="3" key="1">
    <citation type="journal article" date="2009" name="J. Bacteriol.">
        <title>Complete genome sequence of Erythrobacter litoralis HTCC2594.</title>
        <authorList>
            <person name="Oh H.M."/>
            <person name="Giovannoni S.J."/>
            <person name="Ferriera S."/>
            <person name="Johnson J."/>
            <person name="Cho J.C."/>
        </authorList>
    </citation>
    <scope>NUCLEOTIDE SEQUENCE [LARGE SCALE GENOMIC DNA]</scope>
    <source>
        <strain evidence="3">HTCC2594</strain>
    </source>
</reference>
<proteinExistence type="predicted"/>
<feature type="compositionally biased region" description="Acidic residues" evidence="1">
    <location>
        <begin position="56"/>
        <end position="69"/>
    </location>
</feature>
<dbReference type="HOGENOM" id="CLU_1882576_0_0_5"/>
<gene>
    <name evidence="2" type="ordered locus">ELI_08270</name>
</gene>
<protein>
    <submittedName>
        <fullName evidence="2">Uncharacterized protein</fullName>
    </submittedName>
</protein>